<protein>
    <submittedName>
        <fullName evidence="1">Uncharacterized protein</fullName>
    </submittedName>
</protein>
<evidence type="ECO:0000313" key="1">
    <source>
        <dbReference type="EMBL" id="MBO9154068.1"/>
    </source>
</evidence>
<evidence type="ECO:0000313" key="2">
    <source>
        <dbReference type="Proteomes" id="UP000679126"/>
    </source>
</evidence>
<keyword evidence="2" id="KW-1185">Reference proteome</keyword>
<gene>
    <name evidence="1" type="ORF">J7I43_17705</name>
</gene>
<dbReference type="RefSeq" id="WP_209147188.1">
    <property type="nucleotide sequence ID" value="NZ_JAGHKP010000003.1"/>
</dbReference>
<dbReference type="EMBL" id="JAGHKP010000003">
    <property type="protein sequence ID" value="MBO9154068.1"/>
    <property type="molecule type" value="Genomic_DNA"/>
</dbReference>
<name>A0ABS3YH96_9BACT</name>
<dbReference type="Proteomes" id="UP000679126">
    <property type="component" value="Unassembled WGS sequence"/>
</dbReference>
<reference evidence="2" key="1">
    <citation type="submission" date="2021-03" db="EMBL/GenBank/DDBJ databases">
        <title>Assistant Professor.</title>
        <authorList>
            <person name="Huq M.A."/>
        </authorList>
    </citation>
    <scope>NUCLEOTIDE SEQUENCE [LARGE SCALE GENOMIC DNA]</scope>
    <source>
        <strain evidence="2">MAH-28</strain>
    </source>
</reference>
<organism evidence="1 2">
    <name type="scientific">Chitinophaga chungangae</name>
    <dbReference type="NCBI Taxonomy" id="2821488"/>
    <lineage>
        <taxon>Bacteria</taxon>
        <taxon>Pseudomonadati</taxon>
        <taxon>Bacteroidota</taxon>
        <taxon>Chitinophagia</taxon>
        <taxon>Chitinophagales</taxon>
        <taxon>Chitinophagaceae</taxon>
        <taxon>Chitinophaga</taxon>
    </lineage>
</organism>
<sequence length="165" mass="18562">MKYWLISLALLIAVVSGIVGYRKHKAAGIMKDPGNKLMQVQEINGYTYRFMYLPKGTPREWCFRINVHVPPDPGNNAPESNQASYGIDTLFHIVSGADTLLPAKALRIANGNLNGVEYMVCFAQRKLKDGDAIFEFKDRLFNNRYVSFSVNFSAIQKIDPLSKSL</sequence>
<accession>A0ABS3YH96</accession>
<proteinExistence type="predicted"/>
<comment type="caution">
    <text evidence="1">The sequence shown here is derived from an EMBL/GenBank/DDBJ whole genome shotgun (WGS) entry which is preliminary data.</text>
</comment>